<organism evidence="1 2">
    <name type="scientific">Colocasia esculenta</name>
    <name type="common">Wild taro</name>
    <name type="synonym">Arum esculentum</name>
    <dbReference type="NCBI Taxonomy" id="4460"/>
    <lineage>
        <taxon>Eukaryota</taxon>
        <taxon>Viridiplantae</taxon>
        <taxon>Streptophyta</taxon>
        <taxon>Embryophyta</taxon>
        <taxon>Tracheophyta</taxon>
        <taxon>Spermatophyta</taxon>
        <taxon>Magnoliopsida</taxon>
        <taxon>Liliopsida</taxon>
        <taxon>Araceae</taxon>
        <taxon>Aroideae</taxon>
        <taxon>Colocasieae</taxon>
        <taxon>Colocasia</taxon>
    </lineage>
</organism>
<evidence type="ECO:0000313" key="1">
    <source>
        <dbReference type="EMBL" id="MQL70264.1"/>
    </source>
</evidence>
<dbReference type="EMBL" id="NMUH01000061">
    <property type="protein sequence ID" value="MQL70264.1"/>
    <property type="molecule type" value="Genomic_DNA"/>
</dbReference>
<comment type="caution">
    <text evidence="1">The sequence shown here is derived from an EMBL/GenBank/DDBJ whole genome shotgun (WGS) entry which is preliminary data.</text>
</comment>
<dbReference type="AlphaFoldDB" id="A0A843TL80"/>
<keyword evidence="2" id="KW-1185">Reference proteome</keyword>
<gene>
    <name evidence="1" type="ORF">Taro_002558</name>
</gene>
<accession>A0A843TL80</accession>
<evidence type="ECO:0000313" key="2">
    <source>
        <dbReference type="Proteomes" id="UP000652761"/>
    </source>
</evidence>
<dbReference type="Proteomes" id="UP000652761">
    <property type="component" value="Unassembled WGS sequence"/>
</dbReference>
<sequence>LCQGFACSGVPCGGNGLVMVSMVIPHGGKNLYPEWVPIPRGLQPRKWFACETWSLRSGLPVRLEVEVFARGCKAWWAGSWAQSAHRSCACERDKGLCRVLNATALVVTFRLPLFGGLRLHGCRVSRVGQGLLTSGWVGDGHLELWQALLGQGRSCCGSSQEIRHFGVVFGVFSPQECRAERGKRREFVFFAEGGLYGKSRERFRIRVSACEGVGTPCRDKVATGRPVVLRSVSSVLDTLTPVFELYVRLRERRQREATCVCGCAVACSALVIRGVVLVGLHCSLTCAYGAAVGPFVRDCETER</sequence>
<reference evidence="1" key="1">
    <citation type="submission" date="2017-07" db="EMBL/GenBank/DDBJ databases">
        <title>Taro Niue Genome Assembly and Annotation.</title>
        <authorList>
            <person name="Atibalentja N."/>
            <person name="Keating K."/>
            <person name="Fields C.J."/>
        </authorList>
    </citation>
    <scope>NUCLEOTIDE SEQUENCE</scope>
    <source>
        <strain evidence="1">Niue_2</strain>
        <tissue evidence="1">Leaf</tissue>
    </source>
</reference>
<protein>
    <submittedName>
        <fullName evidence="1">Uncharacterized protein</fullName>
    </submittedName>
</protein>
<proteinExistence type="predicted"/>
<name>A0A843TL80_COLES</name>
<feature type="non-terminal residue" evidence="1">
    <location>
        <position position="303"/>
    </location>
</feature>